<organism evidence="1 2">
    <name type="scientific">Algivirga pacifica</name>
    <dbReference type="NCBI Taxonomy" id="1162670"/>
    <lineage>
        <taxon>Bacteria</taxon>
        <taxon>Pseudomonadati</taxon>
        <taxon>Bacteroidota</taxon>
        <taxon>Cytophagia</taxon>
        <taxon>Cytophagales</taxon>
        <taxon>Flammeovirgaceae</taxon>
        <taxon>Algivirga</taxon>
    </lineage>
</organism>
<accession>A0ABP9D4K6</accession>
<dbReference type="Proteomes" id="UP001500298">
    <property type="component" value="Unassembled WGS sequence"/>
</dbReference>
<protein>
    <submittedName>
        <fullName evidence="1">Uncharacterized protein</fullName>
    </submittedName>
</protein>
<gene>
    <name evidence="1" type="ORF">GCM10023331_08960</name>
</gene>
<proteinExistence type="predicted"/>
<keyword evidence="2" id="KW-1185">Reference proteome</keyword>
<comment type="caution">
    <text evidence="1">The sequence shown here is derived from an EMBL/GenBank/DDBJ whole genome shotgun (WGS) entry which is preliminary data.</text>
</comment>
<dbReference type="EMBL" id="BAABJX010000017">
    <property type="protein sequence ID" value="GAA4826524.1"/>
    <property type="molecule type" value="Genomic_DNA"/>
</dbReference>
<evidence type="ECO:0000313" key="2">
    <source>
        <dbReference type="Proteomes" id="UP001500298"/>
    </source>
</evidence>
<sequence>MANESTNWPDLAIGLYDKLTGKNAEITYVFEHLEVDVPKGVNSSESAKWKLNGTVKISAKEAHK</sequence>
<name>A0ABP9D4K6_9BACT</name>
<dbReference type="RefSeq" id="WP_345369549.1">
    <property type="nucleotide sequence ID" value="NZ_BAABJX010000017.1"/>
</dbReference>
<evidence type="ECO:0000313" key="1">
    <source>
        <dbReference type="EMBL" id="GAA4826524.1"/>
    </source>
</evidence>
<reference evidence="2" key="1">
    <citation type="journal article" date="2019" name="Int. J. Syst. Evol. Microbiol.">
        <title>The Global Catalogue of Microorganisms (GCM) 10K type strain sequencing project: providing services to taxonomists for standard genome sequencing and annotation.</title>
        <authorList>
            <consortium name="The Broad Institute Genomics Platform"/>
            <consortium name="The Broad Institute Genome Sequencing Center for Infectious Disease"/>
            <person name="Wu L."/>
            <person name="Ma J."/>
        </authorList>
    </citation>
    <scope>NUCLEOTIDE SEQUENCE [LARGE SCALE GENOMIC DNA]</scope>
    <source>
        <strain evidence="2">JCM 18326</strain>
    </source>
</reference>